<evidence type="ECO:0000256" key="1">
    <source>
        <dbReference type="SAM" id="Phobius"/>
    </source>
</evidence>
<feature type="transmembrane region" description="Helical" evidence="1">
    <location>
        <begin position="86"/>
        <end position="107"/>
    </location>
</feature>
<organism evidence="3">
    <name type="scientific">Proteinivorax tanatarense</name>
    <dbReference type="NCBI Taxonomy" id="1260629"/>
    <lineage>
        <taxon>Bacteria</taxon>
        <taxon>Bacillati</taxon>
        <taxon>Bacillota</taxon>
        <taxon>Clostridia</taxon>
        <taxon>Eubacteriales</taxon>
        <taxon>Proteinivoracaceae</taxon>
        <taxon>Proteinivorax</taxon>
    </lineage>
</organism>
<evidence type="ECO:0000259" key="2">
    <source>
        <dbReference type="Pfam" id="PF07885"/>
    </source>
</evidence>
<gene>
    <name evidence="3" type="ORF">PRVXT_001066</name>
</gene>
<evidence type="ECO:0000313" key="3">
    <source>
        <dbReference type="EMBL" id="XBX75905.1"/>
    </source>
</evidence>
<keyword evidence="1" id="KW-0472">Membrane</keyword>
<dbReference type="Pfam" id="PF07885">
    <property type="entry name" value="Ion_trans_2"/>
    <property type="match status" value="1"/>
</dbReference>
<dbReference type="EMBL" id="CP158367">
    <property type="protein sequence ID" value="XBX75905.1"/>
    <property type="molecule type" value="Genomic_DNA"/>
</dbReference>
<accession>A0AAU7VP35</accession>
<reference evidence="3" key="2">
    <citation type="submission" date="2024-06" db="EMBL/GenBank/DDBJ databases">
        <authorList>
            <person name="Petrova K.O."/>
            <person name="Toshchakov S.V."/>
            <person name="Boltjanskaja Y.V."/>
            <person name="Kevbrin V."/>
        </authorList>
    </citation>
    <scope>NUCLEOTIDE SEQUENCE</scope>
    <source>
        <strain evidence="3">Z-910T</strain>
    </source>
</reference>
<keyword evidence="1" id="KW-0812">Transmembrane</keyword>
<sequence length="121" mass="13849">MGRKTIIACNILILFFLYIIIAVFFAFIYILLDIVELGKIVDHHASLYHQQQAIDLFTRSIYFSFITLFAVGYGDVSPLGLAKGVAIVQALVGYVLPYAIILNYIVFKPKIIRWHVKKKIR</sequence>
<dbReference type="SUPFAM" id="SSF81324">
    <property type="entry name" value="Voltage-gated potassium channels"/>
    <property type="match status" value="1"/>
</dbReference>
<dbReference type="InterPro" id="IPR013099">
    <property type="entry name" value="K_chnl_dom"/>
</dbReference>
<protein>
    <submittedName>
        <fullName evidence="3">Ion channel</fullName>
    </submittedName>
</protein>
<dbReference type="RefSeq" id="WP_350344640.1">
    <property type="nucleotide sequence ID" value="NZ_CP158367.1"/>
</dbReference>
<feature type="domain" description="Potassium channel" evidence="2">
    <location>
        <begin position="24"/>
        <end position="103"/>
    </location>
</feature>
<feature type="transmembrane region" description="Helical" evidence="1">
    <location>
        <begin position="12"/>
        <end position="35"/>
    </location>
</feature>
<reference evidence="3" key="1">
    <citation type="journal article" date="2013" name="Extremophiles">
        <title>Proteinivorax tanatarense gen. nov., sp. nov., an anaerobic, haloalkaliphilic, proteolytic bacterium isolated from a decaying algal bloom, and proposal of Proteinivoraceae fam. nov.</title>
        <authorList>
            <person name="Kevbrin V."/>
            <person name="Boltyanskaya Y."/>
            <person name="Zhilina T."/>
            <person name="Kolganova T."/>
            <person name="Lavrentjeva E."/>
            <person name="Kuznetsov B."/>
        </authorList>
    </citation>
    <scope>NUCLEOTIDE SEQUENCE</scope>
    <source>
        <strain evidence="3">Z-910T</strain>
    </source>
</reference>
<dbReference type="Gene3D" id="1.10.287.70">
    <property type="match status" value="1"/>
</dbReference>
<dbReference type="AlphaFoldDB" id="A0AAU7VP35"/>
<keyword evidence="1" id="KW-1133">Transmembrane helix</keyword>
<name>A0AAU7VP35_9FIRM</name>
<proteinExistence type="predicted"/>